<gene>
    <name evidence="2" type="ORF">B0H65DRAFT_544576</name>
</gene>
<organism evidence="2 3">
    <name type="scientific">Neurospora tetraspora</name>
    <dbReference type="NCBI Taxonomy" id="94610"/>
    <lineage>
        <taxon>Eukaryota</taxon>
        <taxon>Fungi</taxon>
        <taxon>Dikarya</taxon>
        <taxon>Ascomycota</taxon>
        <taxon>Pezizomycotina</taxon>
        <taxon>Sordariomycetes</taxon>
        <taxon>Sordariomycetidae</taxon>
        <taxon>Sordariales</taxon>
        <taxon>Sordariaceae</taxon>
        <taxon>Neurospora</taxon>
    </lineage>
</organism>
<dbReference type="RefSeq" id="XP_062686695.1">
    <property type="nucleotide sequence ID" value="XM_062829304.1"/>
</dbReference>
<dbReference type="EMBL" id="JAUEPP010000001">
    <property type="protein sequence ID" value="KAK3355317.1"/>
    <property type="molecule type" value="Genomic_DNA"/>
</dbReference>
<reference evidence="2" key="1">
    <citation type="journal article" date="2023" name="Mol. Phylogenet. Evol.">
        <title>Genome-scale phylogeny and comparative genomics of the fungal order Sordariales.</title>
        <authorList>
            <person name="Hensen N."/>
            <person name="Bonometti L."/>
            <person name="Westerberg I."/>
            <person name="Brannstrom I.O."/>
            <person name="Guillou S."/>
            <person name="Cros-Aarteil S."/>
            <person name="Calhoun S."/>
            <person name="Haridas S."/>
            <person name="Kuo A."/>
            <person name="Mondo S."/>
            <person name="Pangilinan J."/>
            <person name="Riley R."/>
            <person name="LaButti K."/>
            <person name="Andreopoulos B."/>
            <person name="Lipzen A."/>
            <person name="Chen C."/>
            <person name="Yan M."/>
            <person name="Daum C."/>
            <person name="Ng V."/>
            <person name="Clum A."/>
            <person name="Steindorff A."/>
            <person name="Ohm R.A."/>
            <person name="Martin F."/>
            <person name="Silar P."/>
            <person name="Natvig D.O."/>
            <person name="Lalanne C."/>
            <person name="Gautier V."/>
            <person name="Ament-Velasquez S.L."/>
            <person name="Kruys A."/>
            <person name="Hutchinson M.I."/>
            <person name="Powell A.J."/>
            <person name="Barry K."/>
            <person name="Miller A.N."/>
            <person name="Grigoriev I.V."/>
            <person name="Debuchy R."/>
            <person name="Gladieux P."/>
            <person name="Hiltunen Thoren M."/>
            <person name="Johannesson H."/>
        </authorList>
    </citation>
    <scope>NUCLEOTIDE SEQUENCE</scope>
    <source>
        <strain evidence="2">CBS 560.94</strain>
    </source>
</reference>
<comment type="caution">
    <text evidence="2">The sequence shown here is derived from an EMBL/GenBank/DDBJ whole genome shotgun (WGS) entry which is preliminary data.</text>
</comment>
<dbReference type="GeneID" id="87866458"/>
<accession>A0AAE0JPI1</accession>
<keyword evidence="3" id="KW-1185">Reference proteome</keyword>
<feature type="compositionally biased region" description="Polar residues" evidence="1">
    <location>
        <begin position="1"/>
        <end position="11"/>
    </location>
</feature>
<evidence type="ECO:0000313" key="2">
    <source>
        <dbReference type="EMBL" id="KAK3355317.1"/>
    </source>
</evidence>
<sequence>MAPGGPSQSGVISGRVTKSVPSTPGKPKPSQSSNTGNTGTGRSGKTPKWKYGFCPKCRFGHLVRKQINPDHPNQDIAGKYRLSCSDRERTGCKHYEIRNTDPMLTAPPTPSNKPICPQCTMGRLVKKCLNPFNFKEQWMECDRKNAPERPCDYRQDVHGKALENTGVVPGTQPMGRPSDHRTDGRKLDKGKAPERPGPANTANPGTRGPEPEAGPSRAAERVIDLTEDGEFTPERTPSPVPAALTVSAATAVESNDSASGPGKGTKSRLVETAADILSSQTVIDLVSDMSSQASDMTGPGEGSSKQAETLAEPHKQPAGKKADAYLDEFDSSDDEELAHLTDYIYTSARKPTPQLGVKTEAPSSPIAKIERDD</sequence>
<proteinExistence type="predicted"/>
<feature type="compositionally biased region" description="Basic and acidic residues" evidence="1">
    <location>
        <begin position="177"/>
        <end position="194"/>
    </location>
</feature>
<evidence type="ECO:0000256" key="1">
    <source>
        <dbReference type="SAM" id="MobiDB-lite"/>
    </source>
</evidence>
<reference evidence="2" key="2">
    <citation type="submission" date="2023-06" db="EMBL/GenBank/DDBJ databases">
        <authorList>
            <consortium name="Lawrence Berkeley National Laboratory"/>
            <person name="Haridas S."/>
            <person name="Hensen N."/>
            <person name="Bonometti L."/>
            <person name="Westerberg I."/>
            <person name="Brannstrom I.O."/>
            <person name="Guillou S."/>
            <person name="Cros-Aarteil S."/>
            <person name="Calhoun S."/>
            <person name="Kuo A."/>
            <person name="Mondo S."/>
            <person name="Pangilinan J."/>
            <person name="Riley R."/>
            <person name="Labutti K."/>
            <person name="Andreopoulos B."/>
            <person name="Lipzen A."/>
            <person name="Chen C."/>
            <person name="Yanf M."/>
            <person name="Daum C."/>
            <person name="Ng V."/>
            <person name="Clum A."/>
            <person name="Steindorff A."/>
            <person name="Ohm R."/>
            <person name="Martin F."/>
            <person name="Silar P."/>
            <person name="Natvig D."/>
            <person name="Lalanne C."/>
            <person name="Gautier V."/>
            <person name="Ament-Velasquez S.L."/>
            <person name="Kruys A."/>
            <person name="Hutchinson M.I."/>
            <person name="Powell A.J."/>
            <person name="Barry K."/>
            <person name="Miller A.N."/>
            <person name="Grigoriev I.V."/>
            <person name="Debuchy R."/>
            <person name="Gladieux P."/>
            <person name="Thoren M.H."/>
            <person name="Johannesson H."/>
        </authorList>
    </citation>
    <scope>NUCLEOTIDE SEQUENCE</scope>
    <source>
        <strain evidence="2">CBS 560.94</strain>
    </source>
</reference>
<feature type="region of interest" description="Disordered" evidence="1">
    <location>
        <begin position="162"/>
        <end position="267"/>
    </location>
</feature>
<protein>
    <submittedName>
        <fullName evidence="2">Uncharacterized protein</fullName>
    </submittedName>
</protein>
<dbReference type="AlphaFoldDB" id="A0AAE0JPI1"/>
<feature type="region of interest" description="Disordered" evidence="1">
    <location>
        <begin position="1"/>
        <end position="47"/>
    </location>
</feature>
<feature type="region of interest" description="Disordered" evidence="1">
    <location>
        <begin position="287"/>
        <end position="330"/>
    </location>
</feature>
<dbReference type="Proteomes" id="UP001278500">
    <property type="component" value="Unassembled WGS sequence"/>
</dbReference>
<feature type="region of interest" description="Disordered" evidence="1">
    <location>
        <begin position="348"/>
        <end position="373"/>
    </location>
</feature>
<name>A0AAE0JPI1_9PEZI</name>
<evidence type="ECO:0000313" key="3">
    <source>
        <dbReference type="Proteomes" id="UP001278500"/>
    </source>
</evidence>
<feature type="compositionally biased region" description="Basic and acidic residues" evidence="1">
    <location>
        <begin position="311"/>
        <end position="324"/>
    </location>
</feature>